<keyword evidence="2" id="KW-1185">Reference proteome</keyword>
<protein>
    <recommendedName>
        <fullName evidence="3">DUF2336 domain-containing protein</fullName>
    </recommendedName>
</protein>
<dbReference type="RefSeq" id="WP_221603345.1">
    <property type="nucleotide sequence ID" value="NZ_JAIGNU010000002.1"/>
</dbReference>
<sequence>MSEVSGIAIEAAIRSAISKQVCEALVGCEFVPHESEKAFPILSVLECEPHDLVLDRGGVEQTVKITRGNIEASDELLGLLSAADRPSVHDLELLLSKGLGDNWCRADGTKLADALRRPAVPRSRERRTILELISDPQLLEGRRTLLAHWVEQTPIQGRLEPELASDYAKCLRDLRDPSAAILVIDRALRWDMPEINRTILHTQRAASILDVLELQLGDQIELERSLSHSIELIKPLEASSDKVRNLLRRFDRITCQGARSIDVEST</sequence>
<gene>
    <name evidence="1" type="ORF">K3181_12065</name>
</gene>
<comment type="caution">
    <text evidence="1">The sequence shown here is derived from an EMBL/GenBank/DDBJ whole genome shotgun (WGS) entry which is preliminary data.</text>
</comment>
<proteinExistence type="predicted"/>
<reference evidence="1 2" key="1">
    <citation type="submission" date="2021-08" db="EMBL/GenBank/DDBJ databases">
        <title>Comparative Genomics Analysis of the Genus Qipengyuania Reveals Extensive Genetic Diversity and Metabolic Versatility, Including the Description of Fifteen Novel Species.</title>
        <authorList>
            <person name="Liu Y."/>
        </authorList>
    </citation>
    <scope>NUCLEOTIDE SEQUENCE [LARGE SCALE GENOMIC DNA]</scope>
    <source>
        <strain evidence="1 2">YG27</strain>
    </source>
</reference>
<dbReference type="Proteomes" id="UP000782554">
    <property type="component" value="Unassembled WGS sequence"/>
</dbReference>
<dbReference type="EMBL" id="JAIGNU010000002">
    <property type="protein sequence ID" value="MBX7502178.1"/>
    <property type="molecule type" value="Genomic_DNA"/>
</dbReference>
<accession>A0ABS7JWZ2</accession>
<evidence type="ECO:0008006" key="3">
    <source>
        <dbReference type="Google" id="ProtNLM"/>
    </source>
</evidence>
<organism evidence="1 2">
    <name type="scientific">Qipengyuania mesophila</name>
    <dbReference type="NCBI Taxonomy" id="2867246"/>
    <lineage>
        <taxon>Bacteria</taxon>
        <taxon>Pseudomonadati</taxon>
        <taxon>Pseudomonadota</taxon>
        <taxon>Alphaproteobacteria</taxon>
        <taxon>Sphingomonadales</taxon>
        <taxon>Erythrobacteraceae</taxon>
        <taxon>Qipengyuania</taxon>
    </lineage>
</organism>
<name>A0ABS7JWZ2_9SPHN</name>
<evidence type="ECO:0000313" key="2">
    <source>
        <dbReference type="Proteomes" id="UP000782554"/>
    </source>
</evidence>
<evidence type="ECO:0000313" key="1">
    <source>
        <dbReference type="EMBL" id="MBX7502178.1"/>
    </source>
</evidence>